<evidence type="ECO:0000256" key="3">
    <source>
        <dbReference type="ARBA" id="ARBA00023002"/>
    </source>
</evidence>
<dbReference type="InterPro" id="IPR050104">
    <property type="entry name" value="FMN-dep_NADH:Q_OxRdtase_AzoR1"/>
</dbReference>
<feature type="domain" description="Flavodoxin-like fold" evidence="7">
    <location>
        <begin position="3"/>
        <end position="196"/>
    </location>
</feature>
<comment type="caution">
    <text evidence="6">Lacks conserved residue(s) required for the propagation of feature annotation.</text>
</comment>
<evidence type="ECO:0000256" key="2">
    <source>
        <dbReference type="ARBA" id="ARBA00022643"/>
    </source>
</evidence>
<dbReference type="Gene3D" id="3.40.50.360">
    <property type="match status" value="1"/>
</dbReference>
<evidence type="ECO:0000256" key="6">
    <source>
        <dbReference type="HAMAP-Rule" id="MF_01216"/>
    </source>
</evidence>
<evidence type="ECO:0000313" key="9">
    <source>
        <dbReference type="EMBL" id="XCI80132.1"/>
    </source>
</evidence>
<reference evidence="8 10" key="1">
    <citation type="journal article" date="2022" name="Curr. Microbiol.">
        <title>Xanthomonas indica sp. nov., a Novel Member of Non-Pathogenic Xanthomonas Community from Healthy Rice Seeds.</title>
        <authorList>
            <person name="Rana R."/>
            <person name="Madhavan V.N."/>
            <person name="Saroha T."/>
            <person name="Bansal K."/>
            <person name="Kaur A."/>
            <person name="Sonti R.V."/>
            <person name="Patel H.K."/>
            <person name="Patil P.B."/>
        </authorList>
    </citation>
    <scope>NUCLEOTIDE SEQUENCE [LARGE SCALE GENOMIC DNA]</scope>
    <source>
        <strain evidence="8 10">PPL560</strain>
    </source>
</reference>
<comment type="function">
    <text evidence="6">Quinone reductase that provides resistance to thiol-specific stress caused by electrophilic quinones.</text>
</comment>
<name>A0AAU8I3W6_9XANT</name>
<comment type="cofactor">
    <cofactor evidence="6">
        <name>FMN</name>
        <dbReference type="ChEBI" id="CHEBI:58210"/>
    </cofactor>
    <text evidence="6">Binds 1 FMN per subunit.</text>
</comment>
<evidence type="ECO:0000256" key="5">
    <source>
        <dbReference type="ARBA" id="ARBA00048542"/>
    </source>
</evidence>
<proteinExistence type="inferred from homology"/>
<evidence type="ECO:0000259" key="7">
    <source>
        <dbReference type="Pfam" id="PF02525"/>
    </source>
</evidence>
<evidence type="ECO:0000313" key="8">
    <source>
        <dbReference type="EMBL" id="MCI2263293.1"/>
    </source>
</evidence>
<feature type="binding site" evidence="6">
    <location>
        <position position="10"/>
    </location>
    <ligand>
        <name>FMN</name>
        <dbReference type="ChEBI" id="CHEBI:58210"/>
    </ligand>
</feature>
<keyword evidence="4 6" id="KW-0520">NAD</keyword>
<feature type="binding site" evidence="6">
    <location>
        <begin position="16"/>
        <end position="18"/>
    </location>
    <ligand>
        <name>FMN</name>
        <dbReference type="ChEBI" id="CHEBI:58210"/>
    </ligand>
</feature>
<dbReference type="RefSeq" id="WP_242080567.1">
    <property type="nucleotide sequence ID" value="NZ_CP131914.1"/>
</dbReference>
<dbReference type="InterPro" id="IPR003680">
    <property type="entry name" value="Flavodoxin_fold"/>
</dbReference>
<comment type="similarity">
    <text evidence="6">Belongs to the azoreductase type 1 family.</text>
</comment>
<keyword evidence="1 6" id="KW-0285">Flavoprotein</keyword>
<dbReference type="Pfam" id="PF02525">
    <property type="entry name" value="Flavodoxin_2"/>
    <property type="match status" value="1"/>
</dbReference>
<comment type="catalytic activity">
    <reaction evidence="5">
        <text>N,N-dimethyl-1,4-phenylenediamine + anthranilate + 2 NAD(+) = 2-(4-dimethylaminophenyl)diazenylbenzoate + 2 NADH + 2 H(+)</text>
        <dbReference type="Rhea" id="RHEA:55872"/>
        <dbReference type="ChEBI" id="CHEBI:15378"/>
        <dbReference type="ChEBI" id="CHEBI:15783"/>
        <dbReference type="ChEBI" id="CHEBI:16567"/>
        <dbReference type="ChEBI" id="CHEBI:57540"/>
        <dbReference type="ChEBI" id="CHEBI:57945"/>
        <dbReference type="ChEBI" id="CHEBI:71579"/>
        <dbReference type="EC" id="1.7.1.17"/>
    </reaction>
    <physiologicalReaction direction="right-to-left" evidence="5">
        <dbReference type="Rhea" id="RHEA:55874"/>
    </physiologicalReaction>
</comment>
<dbReference type="GO" id="GO:0016652">
    <property type="term" value="F:oxidoreductase activity, acting on NAD(P)H as acceptor"/>
    <property type="evidence" value="ECO:0007669"/>
    <property type="project" value="UniProtKB-UniRule"/>
</dbReference>
<keyword evidence="2 6" id="KW-0288">FMN</keyword>
<dbReference type="HAMAP" id="MF_01216">
    <property type="entry name" value="Azoreductase_type1"/>
    <property type="match status" value="1"/>
</dbReference>
<keyword evidence="10" id="KW-1185">Reference proteome</keyword>
<gene>
    <name evidence="6" type="primary">azoR</name>
    <name evidence="8" type="ORF">L3V74_17305</name>
    <name evidence="9" type="ORF">Q7W82_18025</name>
</gene>
<dbReference type="KEGG" id="xin:Q7W82_18025"/>
<dbReference type="AlphaFoldDB" id="A0AAU8I3W6"/>
<dbReference type="PANTHER" id="PTHR43741:SF2">
    <property type="entry name" value="FMN-DEPENDENT NADH:QUINONE OXIDOREDUCTASE"/>
    <property type="match status" value="1"/>
</dbReference>
<dbReference type="InterPro" id="IPR023048">
    <property type="entry name" value="NADH:quinone_OxRdtase_FMN_depd"/>
</dbReference>
<comment type="function">
    <text evidence="6">Also exhibits azoreductase activity. Catalyzes the reductive cleavage of the azo bond in aromatic azo compounds to the corresponding amines.</text>
</comment>
<dbReference type="SUPFAM" id="SSF52218">
    <property type="entry name" value="Flavoproteins"/>
    <property type="match status" value="1"/>
</dbReference>
<dbReference type="PANTHER" id="PTHR43741">
    <property type="entry name" value="FMN-DEPENDENT NADH-AZOREDUCTASE 1"/>
    <property type="match status" value="1"/>
</dbReference>
<dbReference type="EC" id="1.7.1.17" evidence="6"/>
<comment type="subunit">
    <text evidence="6">Homodimer.</text>
</comment>
<feature type="binding site" evidence="6">
    <location>
        <begin position="93"/>
        <end position="96"/>
    </location>
    <ligand>
        <name>FMN</name>
        <dbReference type="ChEBI" id="CHEBI:58210"/>
    </ligand>
</feature>
<comment type="catalytic activity">
    <reaction evidence="6">
        <text>2 a quinone + NADH + H(+) = 2 a 1,4-benzosemiquinone + NAD(+)</text>
        <dbReference type="Rhea" id="RHEA:65952"/>
        <dbReference type="ChEBI" id="CHEBI:15378"/>
        <dbReference type="ChEBI" id="CHEBI:57540"/>
        <dbReference type="ChEBI" id="CHEBI:57945"/>
        <dbReference type="ChEBI" id="CHEBI:132124"/>
        <dbReference type="ChEBI" id="CHEBI:134225"/>
    </reaction>
</comment>
<dbReference type="EMBL" id="JAKJPQ010000016">
    <property type="protein sequence ID" value="MCI2263293.1"/>
    <property type="molecule type" value="Genomic_DNA"/>
</dbReference>
<sequence length="207" mass="21977">MTRLLVLNSSINVSGSISRAMVHAYVQAHLLAHPATVVVQRDLVKEPLPAMQPEMLPLYLGRPEQADDAAAALCDALIREVEQADVIVMGLSMYNFSLPASVKAWLDYVVCAGKTFRYTPEGPQGLLPAGKQVIALVASGGIYSHGDGANYDYLLPYLKTILSLIGLSDVRAVRAEGTALGDVTAIREKAIAEAAALAKQLGQMGSS</sequence>
<dbReference type="InterPro" id="IPR029039">
    <property type="entry name" value="Flavoprotein-like_sf"/>
</dbReference>
<accession>A0AAU8I3W6</accession>
<dbReference type="Proteomes" id="UP001430647">
    <property type="component" value="Unassembled WGS sequence"/>
</dbReference>
<keyword evidence="3 6" id="KW-0560">Oxidoreductase</keyword>
<dbReference type="GO" id="GO:0009055">
    <property type="term" value="F:electron transfer activity"/>
    <property type="evidence" value="ECO:0007669"/>
    <property type="project" value="UniProtKB-UniRule"/>
</dbReference>
<dbReference type="EC" id="1.6.5.-" evidence="6"/>
<evidence type="ECO:0000313" key="10">
    <source>
        <dbReference type="Proteomes" id="UP001430647"/>
    </source>
</evidence>
<dbReference type="EMBL" id="CP131914">
    <property type="protein sequence ID" value="XCI80132.1"/>
    <property type="molecule type" value="Genomic_DNA"/>
</dbReference>
<reference evidence="8" key="2">
    <citation type="submission" date="2022-01" db="EMBL/GenBank/DDBJ databases">
        <authorList>
            <person name="Rana R."/>
            <person name="Patil P.B."/>
        </authorList>
    </citation>
    <scope>NUCLEOTIDE SEQUENCE</scope>
    <source>
        <strain evidence="8">PPL560</strain>
    </source>
</reference>
<evidence type="ECO:0000256" key="1">
    <source>
        <dbReference type="ARBA" id="ARBA00022630"/>
    </source>
</evidence>
<reference evidence="9" key="3">
    <citation type="submission" date="2023-08" db="EMBL/GenBank/DDBJ databases">
        <title>Complete genome sequence of Xanthomonas indica.</title>
        <authorList>
            <person name="Patil P.B."/>
            <person name="Rana R."/>
        </authorList>
    </citation>
    <scope>NUCLEOTIDE SEQUENCE</scope>
    <source>
        <strain evidence="9">PPL560</strain>
    </source>
</reference>
<evidence type="ECO:0000256" key="4">
    <source>
        <dbReference type="ARBA" id="ARBA00023027"/>
    </source>
</evidence>
<protein>
    <recommendedName>
        <fullName evidence="6">FMN dependent NADH:quinone oxidoreductase</fullName>
        <ecNumber evidence="6">1.6.5.-</ecNumber>
    </recommendedName>
    <alternativeName>
        <fullName evidence="6">Azo-dye reductase</fullName>
    </alternativeName>
    <alternativeName>
        <fullName evidence="6">FMN-dependent NADH-azo compound oxidoreductase</fullName>
    </alternativeName>
    <alternativeName>
        <fullName evidence="6">FMN-dependent NADH-azoreductase</fullName>
        <ecNumber evidence="6">1.7.1.17</ecNumber>
    </alternativeName>
</protein>
<dbReference type="GO" id="GO:0016655">
    <property type="term" value="F:oxidoreductase activity, acting on NAD(P)H, quinone or similar compound as acceptor"/>
    <property type="evidence" value="ECO:0007669"/>
    <property type="project" value="InterPro"/>
</dbReference>
<organism evidence="9">
    <name type="scientific">Xanthomonas indica</name>
    <dbReference type="NCBI Taxonomy" id="2912242"/>
    <lineage>
        <taxon>Bacteria</taxon>
        <taxon>Pseudomonadati</taxon>
        <taxon>Pseudomonadota</taxon>
        <taxon>Gammaproteobacteria</taxon>
        <taxon>Lysobacterales</taxon>
        <taxon>Lysobacteraceae</taxon>
        <taxon>Xanthomonas</taxon>
    </lineage>
</organism>
<dbReference type="GO" id="GO:0010181">
    <property type="term" value="F:FMN binding"/>
    <property type="evidence" value="ECO:0007669"/>
    <property type="project" value="UniProtKB-UniRule"/>
</dbReference>